<keyword evidence="3" id="KW-1185">Reference proteome</keyword>
<comment type="caution">
    <text evidence="2">The sequence shown here is derived from an EMBL/GenBank/DDBJ whole genome shotgun (WGS) entry which is preliminary data.</text>
</comment>
<proteinExistence type="predicted"/>
<feature type="region of interest" description="Disordered" evidence="1">
    <location>
        <begin position="1"/>
        <end position="26"/>
    </location>
</feature>
<name>A0ABN3M320_9ACTN</name>
<dbReference type="RefSeq" id="WP_344384037.1">
    <property type="nucleotide sequence ID" value="NZ_BAAATA010000019.1"/>
</dbReference>
<reference evidence="2 3" key="1">
    <citation type="journal article" date="2019" name="Int. J. Syst. Evol. Microbiol.">
        <title>The Global Catalogue of Microorganisms (GCM) 10K type strain sequencing project: providing services to taxonomists for standard genome sequencing and annotation.</title>
        <authorList>
            <consortium name="The Broad Institute Genomics Platform"/>
            <consortium name="The Broad Institute Genome Sequencing Center for Infectious Disease"/>
            <person name="Wu L."/>
            <person name="Ma J."/>
        </authorList>
    </citation>
    <scope>NUCLEOTIDE SEQUENCE [LARGE SCALE GENOMIC DNA]</scope>
    <source>
        <strain evidence="2 3">JCM 6307</strain>
    </source>
</reference>
<feature type="compositionally biased region" description="Low complexity" evidence="1">
    <location>
        <begin position="1"/>
        <end position="17"/>
    </location>
</feature>
<protein>
    <submittedName>
        <fullName evidence="2">DUF5947 family protein</fullName>
    </submittedName>
</protein>
<dbReference type="EMBL" id="BAAATA010000019">
    <property type="protein sequence ID" value="GAA2495063.1"/>
    <property type="molecule type" value="Genomic_DNA"/>
</dbReference>
<evidence type="ECO:0000313" key="2">
    <source>
        <dbReference type="EMBL" id="GAA2495063.1"/>
    </source>
</evidence>
<gene>
    <name evidence="2" type="ORF">GCM10010406_34030</name>
</gene>
<dbReference type="Proteomes" id="UP001501358">
    <property type="component" value="Unassembled WGS sequence"/>
</dbReference>
<dbReference type="Pfam" id="PF19372">
    <property type="entry name" value="DUF5947"/>
    <property type="match status" value="1"/>
</dbReference>
<dbReference type="InterPro" id="IPR045991">
    <property type="entry name" value="DUF5947"/>
</dbReference>
<organism evidence="2 3">
    <name type="scientific">Streptomyces thermolineatus</name>
    <dbReference type="NCBI Taxonomy" id="44033"/>
    <lineage>
        <taxon>Bacteria</taxon>
        <taxon>Bacillati</taxon>
        <taxon>Actinomycetota</taxon>
        <taxon>Actinomycetes</taxon>
        <taxon>Kitasatosporales</taxon>
        <taxon>Streptomycetaceae</taxon>
        <taxon>Streptomyces</taxon>
    </lineage>
</organism>
<evidence type="ECO:0000256" key="1">
    <source>
        <dbReference type="SAM" id="MobiDB-lite"/>
    </source>
</evidence>
<evidence type="ECO:0000313" key="3">
    <source>
        <dbReference type="Proteomes" id="UP001501358"/>
    </source>
</evidence>
<accession>A0ABN3M320</accession>
<sequence>MTGASRTASARPAAAPRGLRRFTGPRPPRQERCELCTAPLADGGHRHLVDTANRALACTCTPCALLFDRPGAAGGRFRTVPERYLADPDHGLDDSTWEALGIPVGVAFLFRNSALGRTVALCPSPAGATESEPSPSAWRDVLRATRLAGTLEPDVEALLLRRTDGRTECYLAPVDVCYELVGLMRLHWRGFDGGQQARADLESVFDRVRARARHVRKERRP</sequence>